<keyword evidence="2" id="KW-0472">Membrane</keyword>
<dbReference type="InterPro" id="IPR036249">
    <property type="entry name" value="Thioredoxin-like_sf"/>
</dbReference>
<organism evidence="4 5">
    <name type="scientific">Leifsonia virtsii</name>
    <dbReference type="NCBI Taxonomy" id="3035915"/>
    <lineage>
        <taxon>Bacteria</taxon>
        <taxon>Bacillati</taxon>
        <taxon>Actinomycetota</taxon>
        <taxon>Actinomycetes</taxon>
        <taxon>Micrococcales</taxon>
        <taxon>Microbacteriaceae</taxon>
        <taxon>Leifsonia</taxon>
    </lineage>
</organism>
<keyword evidence="5" id="KW-1185">Reference proteome</keyword>
<feature type="transmembrane region" description="Helical" evidence="2">
    <location>
        <begin position="40"/>
        <end position="65"/>
    </location>
</feature>
<sequence length="304" mass="32112">MSQETPQPDDSRPGDVRAAAREKARQLRTSHQRKERRRRALIGGGITVAVIAVLAIVAVVLVGAIRPTVPGPKNMASDGVLVGSGLKVKTTTALKADAAPVTSTPDPSGSTVDIRIYADYLCKLCGDFQRTNLKQLEPLVKNGAVTVEMHPVAIYTSHSAGTKYSLRAANAAACVANYDPNAFWKFNASLFEKQPAEGGPGLSDDVLKKRAEASGASRTNDIDACIDDGRFKSWVTTASDRALSGPIPNSDVKKMTNALLVLVNGKPYTGSLTSADDFKAFVLQAQGDQYSSTATPTPTPSATP</sequence>
<gene>
    <name evidence="4" type="ORF">P5G59_10240</name>
</gene>
<keyword evidence="2" id="KW-1133">Transmembrane helix</keyword>
<dbReference type="Pfam" id="PF13462">
    <property type="entry name" value="Thioredoxin_4"/>
    <property type="match status" value="1"/>
</dbReference>
<feature type="compositionally biased region" description="Basic residues" evidence="1">
    <location>
        <begin position="26"/>
        <end position="36"/>
    </location>
</feature>
<dbReference type="Gene3D" id="3.40.30.10">
    <property type="entry name" value="Glutaredoxin"/>
    <property type="match status" value="1"/>
</dbReference>
<dbReference type="Proteomes" id="UP001174210">
    <property type="component" value="Unassembled WGS sequence"/>
</dbReference>
<evidence type="ECO:0000313" key="5">
    <source>
        <dbReference type="Proteomes" id="UP001174210"/>
    </source>
</evidence>
<name>A0ABT8IXJ3_9MICO</name>
<feature type="region of interest" description="Disordered" evidence="1">
    <location>
        <begin position="1"/>
        <end position="36"/>
    </location>
</feature>
<protein>
    <submittedName>
        <fullName evidence="4">Thioredoxin domain-containing protein</fullName>
    </submittedName>
</protein>
<dbReference type="RefSeq" id="WP_301218573.1">
    <property type="nucleotide sequence ID" value="NZ_JAROCB010000002.1"/>
</dbReference>
<comment type="caution">
    <text evidence="4">The sequence shown here is derived from an EMBL/GenBank/DDBJ whole genome shotgun (WGS) entry which is preliminary data.</text>
</comment>
<keyword evidence="2" id="KW-0812">Transmembrane</keyword>
<feature type="domain" description="Thioredoxin-like fold" evidence="3">
    <location>
        <begin position="111"/>
        <end position="242"/>
    </location>
</feature>
<evidence type="ECO:0000256" key="1">
    <source>
        <dbReference type="SAM" id="MobiDB-lite"/>
    </source>
</evidence>
<feature type="compositionally biased region" description="Basic and acidic residues" evidence="1">
    <location>
        <begin position="9"/>
        <end position="25"/>
    </location>
</feature>
<proteinExistence type="predicted"/>
<evidence type="ECO:0000256" key="2">
    <source>
        <dbReference type="SAM" id="Phobius"/>
    </source>
</evidence>
<dbReference type="EMBL" id="JAROCB010000002">
    <property type="protein sequence ID" value="MDN4597520.1"/>
    <property type="molecule type" value="Genomic_DNA"/>
</dbReference>
<reference evidence="4" key="1">
    <citation type="submission" date="2023-03" db="EMBL/GenBank/DDBJ databases">
        <title>MT1 and MT2 Draft Genomes of Novel Species.</title>
        <authorList>
            <person name="Venkateswaran K."/>
        </authorList>
    </citation>
    <scope>NUCLEOTIDE SEQUENCE</scope>
    <source>
        <strain evidence="4">F6_8S_P_1A</strain>
    </source>
</reference>
<evidence type="ECO:0000313" key="4">
    <source>
        <dbReference type="EMBL" id="MDN4597520.1"/>
    </source>
</evidence>
<dbReference type="InterPro" id="IPR012336">
    <property type="entry name" value="Thioredoxin-like_fold"/>
</dbReference>
<evidence type="ECO:0000259" key="3">
    <source>
        <dbReference type="Pfam" id="PF13462"/>
    </source>
</evidence>
<dbReference type="SUPFAM" id="SSF52833">
    <property type="entry name" value="Thioredoxin-like"/>
    <property type="match status" value="1"/>
</dbReference>
<accession>A0ABT8IXJ3</accession>